<feature type="transmembrane region" description="Helical" evidence="9">
    <location>
        <begin position="142"/>
        <end position="164"/>
    </location>
</feature>
<dbReference type="GO" id="GO:0005524">
    <property type="term" value="F:ATP binding"/>
    <property type="evidence" value="ECO:0007669"/>
    <property type="project" value="UniProtKB-KW"/>
</dbReference>
<evidence type="ECO:0000256" key="8">
    <source>
        <dbReference type="ARBA" id="ARBA00023012"/>
    </source>
</evidence>
<evidence type="ECO:0000256" key="1">
    <source>
        <dbReference type="ARBA" id="ARBA00000085"/>
    </source>
</evidence>
<dbReference type="InterPro" id="IPR036890">
    <property type="entry name" value="HATPase_C_sf"/>
</dbReference>
<dbReference type="PANTHER" id="PTHR24421:SF10">
    <property type="entry name" value="NITRATE_NITRITE SENSOR PROTEIN NARQ"/>
    <property type="match status" value="1"/>
</dbReference>
<evidence type="ECO:0000256" key="2">
    <source>
        <dbReference type="ARBA" id="ARBA00012438"/>
    </source>
</evidence>
<sequence>MAHVLGSWRRVRRDALLAAGACLLDLVLFSHVLKNPNQPDEALSPLALSLVVAYAMAGYAVLCWRRRAPVAVFTIMLLHSLAAVVLPDYRPTVGLLVALYTVAAQRNGRVVPAALAGGLIASFGPVANDVANAAEPLREATAVAVGLFFLVVNLGVWTAGRWVYASRQQMEYLEYRRQVEAREAVNAERTRIARELHDIVAHAVTVMILHAAGAKSILASDPERAAGALSAIDEQGRQAMAELRRLLTVLRAVDDAAPVDGQDATADVPGLSNMDGLVVAARHAGMVVRVETEGVPRQLDRGVDLTAYRVVQEALTNATRHAGPGSTVDVRVRWQPDQLTIEVTDDGRGRPRPGVQALSTGHGLLGLRERVAVVDGQLTAEPTGSGYRVAVTLPTGTPAHGHEAGILPRATTGLAGGSV</sequence>
<dbReference type="Gene3D" id="1.20.5.1930">
    <property type="match status" value="1"/>
</dbReference>
<evidence type="ECO:0000259" key="10">
    <source>
        <dbReference type="PROSITE" id="PS50109"/>
    </source>
</evidence>
<name>A0A917TF10_9ACTN</name>
<dbReference type="EMBL" id="BMNB01000001">
    <property type="protein sequence ID" value="GGM19805.1"/>
    <property type="molecule type" value="Genomic_DNA"/>
</dbReference>
<accession>A0A917TF10</accession>
<keyword evidence="5" id="KW-0547">Nucleotide-binding</keyword>
<dbReference type="InterPro" id="IPR050482">
    <property type="entry name" value="Sensor_HK_TwoCompSys"/>
</dbReference>
<dbReference type="Pfam" id="PF07730">
    <property type="entry name" value="HisKA_3"/>
    <property type="match status" value="1"/>
</dbReference>
<evidence type="ECO:0000256" key="4">
    <source>
        <dbReference type="ARBA" id="ARBA00022679"/>
    </source>
</evidence>
<dbReference type="InterPro" id="IPR005467">
    <property type="entry name" value="His_kinase_dom"/>
</dbReference>
<dbReference type="Gene3D" id="3.30.565.10">
    <property type="entry name" value="Histidine kinase-like ATPase, C-terminal domain"/>
    <property type="match status" value="1"/>
</dbReference>
<dbReference type="RefSeq" id="WP_189040169.1">
    <property type="nucleotide sequence ID" value="NZ_BMNB01000001.1"/>
</dbReference>
<keyword evidence="6 11" id="KW-0418">Kinase</keyword>
<proteinExistence type="predicted"/>
<organism evidence="11 12">
    <name type="scientific">Micromonospora sonchi</name>
    <dbReference type="NCBI Taxonomy" id="1763543"/>
    <lineage>
        <taxon>Bacteria</taxon>
        <taxon>Bacillati</taxon>
        <taxon>Actinomycetota</taxon>
        <taxon>Actinomycetes</taxon>
        <taxon>Micromonosporales</taxon>
        <taxon>Micromonosporaceae</taxon>
        <taxon>Micromonospora</taxon>
    </lineage>
</organism>
<dbReference type="PROSITE" id="PS50109">
    <property type="entry name" value="HIS_KIN"/>
    <property type="match status" value="1"/>
</dbReference>
<evidence type="ECO:0000256" key="6">
    <source>
        <dbReference type="ARBA" id="ARBA00022777"/>
    </source>
</evidence>
<dbReference type="InterPro" id="IPR011712">
    <property type="entry name" value="Sig_transdc_His_kin_sub3_dim/P"/>
</dbReference>
<comment type="catalytic activity">
    <reaction evidence="1">
        <text>ATP + protein L-histidine = ADP + protein N-phospho-L-histidine.</text>
        <dbReference type="EC" id="2.7.13.3"/>
    </reaction>
</comment>
<dbReference type="GO" id="GO:0016020">
    <property type="term" value="C:membrane"/>
    <property type="evidence" value="ECO:0007669"/>
    <property type="project" value="InterPro"/>
</dbReference>
<evidence type="ECO:0000313" key="11">
    <source>
        <dbReference type="EMBL" id="GGM19805.1"/>
    </source>
</evidence>
<keyword evidence="12" id="KW-1185">Reference proteome</keyword>
<dbReference type="Pfam" id="PF02518">
    <property type="entry name" value="HATPase_c"/>
    <property type="match status" value="1"/>
</dbReference>
<dbReference type="PANTHER" id="PTHR24421">
    <property type="entry name" value="NITRATE/NITRITE SENSOR PROTEIN NARX-RELATED"/>
    <property type="match status" value="1"/>
</dbReference>
<dbReference type="Proteomes" id="UP000608890">
    <property type="component" value="Unassembled WGS sequence"/>
</dbReference>
<evidence type="ECO:0000256" key="9">
    <source>
        <dbReference type="SAM" id="Phobius"/>
    </source>
</evidence>
<comment type="caution">
    <text evidence="11">The sequence shown here is derived from an EMBL/GenBank/DDBJ whole genome shotgun (WGS) entry which is preliminary data.</text>
</comment>
<evidence type="ECO:0000256" key="7">
    <source>
        <dbReference type="ARBA" id="ARBA00022840"/>
    </source>
</evidence>
<dbReference type="InterPro" id="IPR003594">
    <property type="entry name" value="HATPase_dom"/>
</dbReference>
<dbReference type="SUPFAM" id="SSF55874">
    <property type="entry name" value="ATPase domain of HSP90 chaperone/DNA topoisomerase II/histidine kinase"/>
    <property type="match status" value="1"/>
</dbReference>
<dbReference type="Pfam" id="PF23539">
    <property type="entry name" value="DUF7134"/>
    <property type="match status" value="1"/>
</dbReference>
<keyword evidence="9" id="KW-0812">Transmembrane</keyword>
<keyword evidence="4" id="KW-0808">Transferase</keyword>
<dbReference type="AlphaFoldDB" id="A0A917TF10"/>
<reference evidence="11" key="1">
    <citation type="journal article" date="2014" name="Int. J. Syst. Evol. Microbiol.">
        <title>Complete genome sequence of Corynebacterium casei LMG S-19264T (=DSM 44701T), isolated from a smear-ripened cheese.</title>
        <authorList>
            <consortium name="US DOE Joint Genome Institute (JGI-PGF)"/>
            <person name="Walter F."/>
            <person name="Albersmeier A."/>
            <person name="Kalinowski J."/>
            <person name="Ruckert C."/>
        </authorList>
    </citation>
    <scope>NUCLEOTIDE SEQUENCE</scope>
    <source>
        <strain evidence="11">CGMCC 4.7312</strain>
    </source>
</reference>
<dbReference type="InterPro" id="IPR055558">
    <property type="entry name" value="DUF7134"/>
</dbReference>
<dbReference type="CDD" id="cd16917">
    <property type="entry name" value="HATPase_UhpB-NarQ-NarX-like"/>
    <property type="match status" value="1"/>
</dbReference>
<keyword evidence="8" id="KW-0902">Two-component regulatory system</keyword>
<keyword evidence="9" id="KW-0472">Membrane</keyword>
<gene>
    <name evidence="11" type="ORF">GCM10011608_00540</name>
</gene>
<evidence type="ECO:0000256" key="3">
    <source>
        <dbReference type="ARBA" id="ARBA00022553"/>
    </source>
</evidence>
<dbReference type="GO" id="GO:0046983">
    <property type="term" value="F:protein dimerization activity"/>
    <property type="evidence" value="ECO:0007669"/>
    <property type="project" value="InterPro"/>
</dbReference>
<protein>
    <recommendedName>
        <fullName evidence="2">histidine kinase</fullName>
        <ecNumber evidence="2">2.7.13.3</ecNumber>
    </recommendedName>
</protein>
<dbReference type="EC" id="2.7.13.3" evidence="2"/>
<feature type="transmembrane region" description="Helical" evidence="9">
    <location>
        <begin position="15"/>
        <end position="33"/>
    </location>
</feature>
<feature type="domain" description="Histidine kinase" evidence="10">
    <location>
        <begin position="309"/>
        <end position="397"/>
    </location>
</feature>
<dbReference type="GO" id="GO:0000155">
    <property type="term" value="F:phosphorelay sensor kinase activity"/>
    <property type="evidence" value="ECO:0007669"/>
    <property type="project" value="InterPro"/>
</dbReference>
<feature type="transmembrane region" description="Helical" evidence="9">
    <location>
        <begin position="45"/>
        <end position="62"/>
    </location>
</feature>
<evidence type="ECO:0000313" key="12">
    <source>
        <dbReference type="Proteomes" id="UP000608890"/>
    </source>
</evidence>
<reference evidence="11" key="2">
    <citation type="submission" date="2020-09" db="EMBL/GenBank/DDBJ databases">
        <authorList>
            <person name="Sun Q."/>
            <person name="Zhou Y."/>
        </authorList>
    </citation>
    <scope>NUCLEOTIDE SEQUENCE</scope>
    <source>
        <strain evidence="11">CGMCC 4.7312</strain>
    </source>
</reference>
<keyword evidence="9" id="KW-1133">Transmembrane helix</keyword>
<dbReference type="SMART" id="SM00387">
    <property type="entry name" value="HATPase_c"/>
    <property type="match status" value="1"/>
</dbReference>
<evidence type="ECO:0000256" key="5">
    <source>
        <dbReference type="ARBA" id="ARBA00022741"/>
    </source>
</evidence>
<keyword evidence="7" id="KW-0067">ATP-binding</keyword>
<keyword evidence="3" id="KW-0597">Phosphoprotein</keyword>